<keyword evidence="1 3" id="KW-0560">Oxidoreductase</keyword>
<dbReference type="Proteomes" id="UP001526201">
    <property type="component" value="Unassembled WGS sequence"/>
</dbReference>
<sequence>MTTTPLLSSQLVAPDPSLLAASDHLIAALPTALRVGGGIPIEKSPRPPVSIADPGTGQQIEVVFDADADTARHTVGVAADAGREWASTTTRQRSDVLRRAYELMLARQNDFELLIAREMGKPLSEARGEFVYGSDFVRWYADEAVRPGGTVRPSPYGDGRLLSSRSPVGLCLLITPWNFPLAMATRKIAPALAAGCSVILKPATLTPLTSLLFADLLREAGVPEGVVNVVTSSRAGELSSAVMNDSRVRKVSFTGSTEVGVKLLEQAAGQVLRTSMELGGNAPFLVLDDADLELAVAGAMKAKLRNGGQSCIAANRFLVQDGIAAAFTEAFTEAMSATVVGHAMGHGVQMGPLIDTKAQASMELLVQKAISEGAEVLTGGHSIDSAGSFFAPTVLDRVRPDSRIAHTEIFGPIATITRFATDAEALALANDTPYGLASYVFGQDIDRVLSVADRLETGMVGINQGVVSNVAAPFGGIKHSGVGREGGSEGLEEYQNIRLYNIAQR</sequence>
<evidence type="ECO:0000313" key="5">
    <source>
        <dbReference type="EMBL" id="MCV7225784.1"/>
    </source>
</evidence>
<dbReference type="PANTHER" id="PTHR43353">
    <property type="entry name" value="SUCCINATE-SEMIALDEHYDE DEHYDROGENASE, MITOCHONDRIAL"/>
    <property type="match status" value="1"/>
</dbReference>
<comment type="caution">
    <text evidence="5">The sequence shown here is derived from an EMBL/GenBank/DDBJ whole genome shotgun (WGS) entry which is preliminary data.</text>
</comment>
<feature type="active site" evidence="2">
    <location>
        <position position="277"/>
    </location>
</feature>
<evidence type="ECO:0000256" key="3">
    <source>
        <dbReference type="RuleBase" id="RU003345"/>
    </source>
</evidence>
<dbReference type="InterPro" id="IPR016160">
    <property type="entry name" value="Ald_DH_CS_CYS"/>
</dbReference>
<organism evidence="5 6">
    <name type="scientific">Mycolicibacterium komossense</name>
    <dbReference type="NCBI Taxonomy" id="1779"/>
    <lineage>
        <taxon>Bacteria</taxon>
        <taxon>Bacillati</taxon>
        <taxon>Actinomycetota</taxon>
        <taxon>Actinomycetes</taxon>
        <taxon>Mycobacteriales</taxon>
        <taxon>Mycobacteriaceae</taxon>
        <taxon>Mycolicibacterium</taxon>
    </lineage>
</organism>
<dbReference type="RefSeq" id="WP_264066602.1">
    <property type="nucleotide sequence ID" value="NZ_JACKTY010000018.1"/>
</dbReference>
<comment type="similarity">
    <text evidence="3">Belongs to the aldehyde dehydrogenase family.</text>
</comment>
<gene>
    <name evidence="5" type="ORF">H7J73_07030</name>
</gene>
<dbReference type="PROSITE" id="PS00687">
    <property type="entry name" value="ALDEHYDE_DEHYDR_GLU"/>
    <property type="match status" value="1"/>
</dbReference>
<dbReference type="InterPro" id="IPR029510">
    <property type="entry name" value="Ald_DH_CS_GLU"/>
</dbReference>
<dbReference type="InterPro" id="IPR015590">
    <property type="entry name" value="Aldehyde_DH_dom"/>
</dbReference>
<evidence type="ECO:0000256" key="1">
    <source>
        <dbReference type="ARBA" id="ARBA00023002"/>
    </source>
</evidence>
<feature type="domain" description="Aldehyde dehydrogenase" evidence="4">
    <location>
        <begin position="49"/>
        <end position="498"/>
    </location>
</feature>
<dbReference type="InterPro" id="IPR016161">
    <property type="entry name" value="Ald_DH/histidinol_DH"/>
</dbReference>
<reference evidence="5 6" key="1">
    <citation type="journal article" date="2022" name="BMC Genomics">
        <title>Comparative genome analysis of mycobacteria focusing on tRNA and non-coding RNA.</title>
        <authorList>
            <person name="Behra P.R.K."/>
            <person name="Pettersson B.M.F."/>
            <person name="Ramesh M."/>
            <person name="Das S."/>
            <person name="Dasgupta S."/>
            <person name="Kirsebom L.A."/>
        </authorList>
    </citation>
    <scope>NUCLEOTIDE SEQUENCE [LARGE SCALE GENOMIC DNA]</scope>
    <source>
        <strain evidence="5 6">DSM 44078</strain>
    </source>
</reference>
<dbReference type="PANTHER" id="PTHR43353:SF5">
    <property type="entry name" value="SUCCINATE-SEMIALDEHYDE DEHYDROGENASE, MITOCHONDRIAL"/>
    <property type="match status" value="1"/>
</dbReference>
<dbReference type="InterPro" id="IPR016163">
    <property type="entry name" value="Ald_DH_C"/>
</dbReference>
<dbReference type="Gene3D" id="3.40.309.10">
    <property type="entry name" value="Aldehyde Dehydrogenase, Chain A, domain 2"/>
    <property type="match status" value="1"/>
</dbReference>
<dbReference type="CDD" id="cd07103">
    <property type="entry name" value="ALDH_F5_SSADH_GabD"/>
    <property type="match status" value="1"/>
</dbReference>
<name>A0ABT3C8J5_9MYCO</name>
<dbReference type="Pfam" id="PF00171">
    <property type="entry name" value="Aldedh"/>
    <property type="match status" value="1"/>
</dbReference>
<evidence type="ECO:0000259" key="4">
    <source>
        <dbReference type="Pfam" id="PF00171"/>
    </source>
</evidence>
<dbReference type="EMBL" id="JACKTY010000018">
    <property type="protein sequence ID" value="MCV7225784.1"/>
    <property type="molecule type" value="Genomic_DNA"/>
</dbReference>
<dbReference type="Gene3D" id="3.40.605.10">
    <property type="entry name" value="Aldehyde Dehydrogenase, Chain A, domain 1"/>
    <property type="match status" value="1"/>
</dbReference>
<accession>A0ABT3C8J5</accession>
<protein>
    <submittedName>
        <fullName evidence="5">NAD-dependent succinate-semialdehyde dehydrogenase</fullName>
    </submittedName>
</protein>
<proteinExistence type="inferred from homology"/>
<dbReference type="InterPro" id="IPR050740">
    <property type="entry name" value="Aldehyde_DH_Superfamily"/>
</dbReference>
<dbReference type="PROSITE" id="PS00070">
    <property type="entry name" value="ALDEHYDE_DEHYDR_CYS"/>
    <property type="match status" value="1"/>
</dbReference>
<dbReference type="SUPFAM" id="SSF53720">
    <property type="entry name" value="ALDH-like"/>
    <property type="match status" value="1"/>
</dbReference>
<evidence type="ECO:0000256" key="2">
    <source>
        <dbReference type="PROSITE-ProRule" id="PRU10007"/>
    </source>
</evidence>
<dbReference type="InterPro" id="IPR016162">
    <property type="entry name" value="Ald_DH_N"/>
</dbReference>
<evidence type="ECO:0000313" key="6">
    <source>
        <dbReference type="Proteomes" id="UP001526201"/>
    </source>
</evidence>
<keyword evidence="6" id="KW-1185">Reference proteome</keyword>